<dbReference type="InterPro" id="IPR023614">
    <property type="entry name" value="Porin_dom_sf"/>
</dbReference>
<evidence type="ECO:0000313" key="7">
    <source>
        <dbReference type="Proteomes" id="UP000195221"/>
    </source>
</evidence>
<name>A0A242MG40_CABSO</name>
<comment type="caution">
    <text evidence="6">The sequence shown here is derived from an EMBL/GenBank/DDBJ whole genome shotgun (WGS) entry which is preliminary data.</text>
</comment>
<dbReference type="GO" id="GO:0015288">
    <property type="term" value="F:porin activity"/>
    <property type="evidence" value="ECO:0007669"/>
    <property type="project" value="TreeGrafter"/>
</dbReference>
<dbReference type="EMBL" id="NBTZ01000111">
    <property type="protein sequence ID" value="OTP70274.1"/>
    <property type="molecule type" value="Genomic_DNA"/>
</dbReference>
<dbReference type="GO" id="GO:0016020">
    <property type="term" value="C:membrane"/>
    <property type="evidence" value="ECO:0007669"/>
    <property type="project" value="InterPro"/>
</dbReference>
<accession>A0A242MG40</accession>
<sequence length="453" mass="49325">MTRFQSLCFAILTTTCGASAGAEPPAFEDDELTRGTAQPWRSEEMPSLFSKSETTISTTFYSRNRHATDHAGDIHVNALSLGIDWRSGYAAGPWGFVGADVSGFTNLRVAPGTGLSEVLYHDYRDDADKTYATLAHAALKWRSTATGDGWQVRAGYTPLSVGTLGSSGGLHSHAYRGAEVKYHVAGWEFGYALADQFRNEWDNRFRPMTNAWHQNRDQYDGTASRIDYVHSAGIRYEAAADTYVDGGVGEGKRYRRNAQVGATRAWRTGEHGTVTTTGYALWGRYQAALGPVASPANEWHASTSVGYASGPFTVSMGFGVTHAPDSREMNFRLTPWANSDNRNQIQTWGQLDDFVWDGTRVIKASASYQIGPYIGVPGLAVGVSGIRGWAIKNPGRGDTSANEIDLSVTYDVKEGPLKGAGIGVFPARLRTNGFYGKSDRNDVKIIASYSKTF</sequence>
<evidence type="ECO:0000256" key="3">
    <source>
        <dbReference type="ARBA" id="ARBA00022729"/>
    </source>
</evidence>
<proteinExistence type="inferred from homology"/>
<keyword evidence="3 5" id="KW-0732">Signal</keyword>
<dbReference type="PANTHER" id="PTHR34596">
    <property type="entry name" value="CHITOPORIN"/>
    <property type="match status" value="1"/>
</dbReference>
<dbReference type="PANTHER" id="PTHR34596:SF2">
    <property type="entry name" value="CHITOPORIN"/>
    <property type="match status" value="1"/>
</dbReference>
<feature type="region of interest" description="Disordered" evidence="4">
    <location>
        <begin position="22"/>
        <end position="48"/>
    </location>
</feature>
<dbReference type="Proteomes" id="UP000195221">
    <property type="component" value="Unassembled WGS sequence"/>
</dbReference>
<reference evidence="6 7" key="1">
    <citation type="submission" date="2017-03" db="EMBL/GenBank/DDBJ databases">
        <title>Genome analysis of strain PAMC 26577.</title>
        <authorList>
            <person name="Oh H.-M."/>
            <person name="Yang J.-A."/>
        </authorList>
    </citation>
    <scope>NUCLEOTIDE SEQUENCE [LARGE SCALE GENOMIC DNA]</scope>
    <source>
        <strain evidence="6 7">PAMC 26577</strain>
    </source>
</reference>
<evidence type="ECO:0000313" key="6">
    <source>
        <dbReference type="EMBL" id="OTP70274.1"/>
    </source>
</evidence>
<dbReference type="Gene3D" id="2.40.160.10">
    <property type="entry name" value="Porin"/>
    <property type="match status" value="1"/>
</dbReference>
<dbReference type="Pfam" id="PF03573">
    <property type="entry name" value="OprD"/>
    <property type="match status" value="1"/>
</dbReference>
<protein>
    <submittedName>
        <fullName evidence="6">N-acetylglucosamine-regulated outer membrane porin</fullName>
    </submittedName>
</protein>
<dbReference type="AlphaFoldDB" id="A0A242MG40"/>
<dbReference type="InterPro" id="IPR005318">
    <property type="entry name" value="OM_porin_bac"/>
</dbReference>
<comment type="similarity">
    <text evidence="1">Belongs to the outer membrane porin (Opr) (TC 1.B.25) family.</text>
</comment>
<evidence type="ECO:0000256" key="2">
    <source>
        <dbReference type="ARBA" id="ARBA00022448"/>
    </source>
</evidence>
<feature type="chain" id="PRO_5011252133" evidence="5">
    <location>
        <begin position="21"/>
        <end position="453"/>
    </location>
</feature>
<evidence type="ECO:0000256" key="5">
    <source>
        <dbReference type="SAM" id="SignalP"/>
    </source>
</evidence>
<evidence type="ECO:0000256" key="1">
    <source>
        <dbReference type="ARBA" id="ARBA00009075"/>
    </source>
</evidence>
<keyword evidence="2" id="KW-0813">Transport</keyword>
<organism evidence="6 7">
    <name type="scientific">Caballeronia sordidicola</name>
    <name type="common">Burkholderia sordidicola</name>
    <dbReference type="NCBI Taxonomy" id="196367"/>
    <lineage>
        <taxon>Bacteria</taxon>
        <taxon>Pseudomonadati</taxon>
        <taxon>Pseudomonadota</taxon>
        <taxon>Betaproteobacteria</taxon>
        <taxon>Burkholderiales</taxon>
        <taxon>Burkholderiaceae</taxon>
        <taxon>Caballeronia</taxon>
    </lineage>
</organism>
<feature type="signal peptide" evidence="5">
    <location>
        <begin position="1"/>
        <end position="20"/>
    </location>
</feature>
<evidence type="ECO:0000256" key="4">
    <source>
        <dbReference type="SAM" id="MobiDB-lite"/>
    </source>
</evidence>
<gene>
    <name evidence="6" type="ORF">PAMC26577_28575</name>
</gene>